<proteinExistence type="predicted"/>
<dbReference type="RefSeq" id="WP_109688161.1">
    <property type="nucleotide sequence ID" value="NZ_QGDN01000001.1"/>
</dbReference>
<dbReference type="EMBL" id="UESZ01000001">
    <property type="protein sequence ID" value="SSA36299.1"/>
    <property type="molecule type" value="Genomic_DNA"/>
</dbReference>
<evidence type="ECO:0000256" key="1">
    <source>
        <dbReference type="SAM" id="Phobius"/>
    </source>
</evidence>
<dbReference type="OrthoDB" id="3828498at2"/>
<keyword evidence="1" id="KW-1133">Transmembrane helix</keyword>
<feature type="transmembrane region" description="Helical" evidence="1">
    <location>
        <begin position="77"/>
        <end position="99"/>
    </location>
</feature>
<dbReference type="InterPro" id="IPR009937">
    <property type="entry name" value="Phage_holin_3_6"/>
</dbReference>
<name>A0A2Y9A1C8_9MICO</name>
<evidence type="ECO:0000313" key="3">
    <source>
        <dbReference type="Proteomes" id="UP000250028"/>
    </source>
</evidence>
<dbReference type="Proteomes" id="UP000250028">
    <property type="component" value="Unassembled WGS sequence"/>
</dbReference>
<organism evidence="2 3">
    <name type="scientific">Branchiibius hedensis</name>
    <dbReference type="NCBI Taxonomy" id="672460"/>
    <lineage>
        <taxon>Bacteria</taxon>
        <taxon>Bacillati</taxon>
        <taxon>Actinomycetota</taxon>
        <taxon>Actinomycetes</taxon>
        <taxon>Micrococcales</taxon>
        <taxon>Dermacoccaceae</taxon>
        <taxon>Branchiibius</taxon>
    </lineage>
</organism>
<sequence>MADQRSIGQMVSDVTTDLSSIVHNEIALAKLEIKADVTKGGKGTVFLVVAAGAALYGLGFLLSAAASGIHAAGLPSWLSILIIALVLFIVAGITALIGIKNLKRIQGKPVKTIANAQETVADLKVAAKPSNN</sequence>
<gene>
    <name evidence="2" type="ORF">SAMN04489750_3691</name>
</gene>
<keyword evidence="3" id="KW-1185">Reference proteome</keyword>
<dbReference type="AlphaFoldDB" id="A0A2Y9A1C8"/>
<feature type="transmembrane region" description="Helical" evidence="1">
    <location>
        <begin position="44"/>
        <end position="65"/>
    </location>
</feature>
<keyword evidence="1" id="KW-0472">Membrane</keyword>
<accession>A0A2Y9A1C8</accession>
<dbReference type="Pfam" id="PF07332">
    <property type="entry name" value="Phage_holin_3_6"/>
    <property type="match status" value="1"/>
</dbReference>
<protein>
    <submittedName>
        <fullName evidence="2">Holin-X, holin superfamily III</fullName>
    </submittedName>
</protein>
<evidence type="ECO:0000313" key="2">
    <source>
        <dbReference type="EMBL" id="SSA36299.1"/>
    </source>
</evidence>
<keyword evidence="1" id="KW-0812">Transmembrane</keyword>
<reference evidence="3" key="1">
    <citation type="submission" date="2016-10" db="EMBL/GenBank/DDBJ databases">
        <authorList>
            <person name="Varghese N."/>
            <person name="Submissions S."/>
        </authorList>
    </citation>
    <scope>NUCLEOTIDE SEQUENCE [LARGE SCALE GENOMIC DNA]</scope>
    <source>
        <strain evidence="3">DSM 22951</strain>
    </source>
</reference>